<comment type="subcellular location">
    <subcellularLocation>
        <location evidence="1">Membrane</location>
        <topology evidence="1">Multi-pass membrane protein</topology>
    </subcellularLocation>
</comment>
<dbReference type="Pfam" id="PF01284">
    <property type="entry name" value="MARVEL"/>
    <property type="match status" value="1"/>
</dbReference>
<proteinExistence type="predicted"/>
<dbReference type="Proteomes" id="UP000825890">
    <property type="component" value="Unassembled WGS sequence"/>
</dbReference>
<reference evidence="7 8" key="1">
    <citation type="submission" date="2021-01" db="EMBL/GenBank/DDBJ databases">
        <title>Cercospora kikuchii MAFF 305040 whole genome shotgun sequence.</title>
        <authorList>
            <person name="Kashiwa T."/>
            <person name="Suzuki T."/>
        </authorList>
    </citation>
    <scope>NUCLEOTIDE SEQUENCE [LARGE SCALE GENOMIC DNA]</scope>
    <source>
        <strain evidence="7 8">MAFF 305040</strain>
    </source>
</reference>
<dbReference type="RefSeq" id="XP_044664429.1">
    <property type="nucleotide sequence ID" value="XM_044808494.1"/>
</dbReference>
<evidence type="ECO:0000313" key="7">
    <source>
        <dbReference type="EMBL" id="GIZ49942.1"/>
    </source>
</evidence>
<organism evidence="7 8">
    <name type="scientific">Cercospora kikuchii</name>
    <dbReference type="NCBI Taxonomy" id="84275"/>
    <lineage>
        <taxon>Eukaryota</taxon>
        <taxon>Fungi</taxon>
        <taxon>Dikarya</taxon>
        <taxon>Ascomycota</taxon>
        <taxon>Pezizomycotina</taxon>
        <taxon>Dothideomycetes</taxon>
        <taxon>Dothideomycetidae</taxon>
        <taxon>Mycosphaerellales</taxon>
        <taxon>Mycosphaerellaceae</taxon>
        <taxon>Cercospora</taxon>
    </lineage>
</organism>
<evidence type="ECO:0000256" key="2">
    <source>
        <dbReference type="ARBA" id="ARBA00022692"/>
    </source>
</evidence>
<gene>
    <name evidence="7" type="ORF">CKM354_001295800</name>
</gene>
<dbReference type="GeneID" id="68298533"/>
<feature type="transmembrane region" description="Helical" evidence="5">
    <location>
        <begin position="54"/>
        <end position="75"/>
    </location>
</feature>
<keyword evidence="8" id="KW-1185">Reference proteome</keyword>
<dbReference type="InterPro" id="IPR008253">
    <property type="entry name" value="Marvel"/>
</dbReference>
<dbReference type="InterPro" id="IPR052649">
    <property type="entry name" value="NCE102-like"/>
</dbReference>
<keyword evidence="2 5" id="KW-0812">Transmembrane</keyword>
<feature type="transmembrane region" description="Helical" evidence="5">
    <location>
        <begin position="106"/>
        <end position="128"/>
    </location>
</feature>
<evidence type="ECO:0000259" key="6">
    <source>
        <dbReference type="Pfam" id="PF01284"/>
    </source>
</evidence>
<dbReference type="GO" id="GO:0072659">
    <property type="term" value="P:protein localization to plasma membrane"/>
    <property type="evidence" value="ECO:0007669"/>
    <property type="project" value="TreeGrafter"/>
</dbReference>
<dbReference type="PANTHER" id="PTHR28165:SF2">
    <property type="entry name" value="MARVEL DOMAIN-CONTAINING PROTEIN"/>
    <property type="match status" value="1"/>
</dbReference>
<evidence type="ECO:0000256" key="1">
    <source>
        <dbReference type="ARBA" id="ARBA00004141"/>
    </source>
</evidence>
<feature type="transmembrane region" description="Helical" evidence="5">
    <location>
        <begin position="135"/>
        <end position="156"/>
    </location>
</feature>
<keyword evidence="4 5" id="KW-0472">Membrane</keyword>
<comment type="caution">
    <text evidence="7">The sequence shown here is derived from an EMBL/GenBank/DDBJ whole genome shotgun (WGS) entry which is preliminary data.</text>
</comment>
<accession>A0A9P3FMY3</accession>
<evidence type="ECO:0000256" key="4">
    <source>
        <dbReference type="ARBA" id="ARBA00023136"/>
    </source>
</evidence>
<name>A0A9P3FMY3_9PEZI</name>
<evidence type="ECO:0000256" key="3">
    <source>
        <dbReference type="ARBA" id="ARBA00022989"/>
    </source>
</evidence>
<protein>
    <recommendedName>
        <fullName evidence="6">MARVEL domain-containing protein</fullName>
    </recommendedName>
</protein>
<keyword evidence="3 5" id="KW-1133">Transmembrane helix</keyword>
<dbReference type="EMBL" id="BOLY01000009">
    <property type="protein sequence ID" value="GIZ49942.1"/>
    <property type="molecule type" value="Genomic_DNA"/>
</dbReference>
<dbReference type="GO" id="GO:0070941">
    <property type="term" value="P:eisosome assembly"/>
    <property type="evidence" value="ECO:0007669"/>
    <property type="project" value="TreeGrafter"/>
</dbReference>
<feature type="transmembrane region" description="Helical" evidence="5">
    <location>
        <begin position="188"/>
        <end position="209"/>
    </location>
</feature>
<dbReference type="PANTHER" id="PTHR28165">
    <property type="entry name" value="NON-CLASSICAL EXPORT PROTEIN 2-RELATED"/>
    <property type="match status" value="1"/>
</dbReference>
<sequence>MRTFRFFDNNRPAPLFVNPPPSPAASSIHLRTSNSQAILERNTKTMEKKKLGSLVARAVRFFSAAIVLGLSISIYKHLKHFLGLCHDYYAKRDCGKAVDPWTPVHAFSACVGVVGLLSAAIGIIATVTSLGEKKIMGLVTTILDVLATLFFLAGGVTSAVKYAGDVIPCDSPAKEHILTLPPCSRARAATAFLFVGLLATLVASALAFFSGRASGKRSTSAPVGHEL</sequence>
<evidence type="ECO:0000313" key="8">
    <source>
        <dbReference type="Proteomes" id="UP000825890"/>
    </source>
</evidence>
<dbReference type="OrthoDB" id="2017497at2759"/>
<dbReference type="GO" id="GO:0005886">
    <property type="term" value="C:plasma membrane"/>
    <property type="evidence" value="ECO:0007669"/>
    <property type="project" value="TreeGrafter"/>
</dbReference>
<dbReference type="GO" id="GO:0032126">
    <property type="term" value="C:eisosome"/>
    <property type="evidence" value="ECO:0007669"/>
    <property type="project" value="TreeGrafter"/>
</dbReference>
<evidence type="ECO:0000256" key="5">
    <source>
        <dbReference type="SAM" id="Phobius"/>
    </source>
</evidence>
<dbReference type="AlphaFoldDB" id="A0A9P3FMY3"/>
<feature type="domain" description="MARVEL" evidence="6">
    <location>
        <begin position="53"/>
        <end position="202"/>
    </location>
</feature>